<sequence length="133" mass="14629">MKQALLVAAPSTCISFAMAHILQRILMNLAQQFIVKSLANNPAFQQFAVRTANHAKTMEQRMMNLRQRAVGSSFGQRAAEEAPKRASASQQGAQRHREATQGTQGSNVFLHRARAFASALKDEVSKDFGGTRK</sequence>
<organism evidence="2 3">
    <name type="scientific">Prymnesium parvum</name>
    <name type="common">Toxic golden alga</name>
    <dbReference type="NCBI Taxonomy" id="97485"/>
    <lineage>
        <taxon>Eukaryota</taxon>
        <taxon>Haptista</taxon>
        <taxon>Haptophyta</taxon>
        <taxon>Prymnesiophyceae</taxon>
        <taxon>Prymnesiales</taxon>
        <taxon>Prymnesiaceae</taxon>
        <taxon>Prymnesium</taxon>
    </lineage>
</organism>
<protein>
    <submittedName>
        <fullName evidence="2">Uncharacterized protein</fullName>
    </submittedName>
</protein>
<name>A0AB34IZG2_PRYPA</name>
<accession>A0AB34IZG2</accession>
<dbReference type="EMBL" id="JBGBPQ010000015">
    <property type="protein sequence ID" value="KAL1510808.1"/>
    <property type="molecule type" value="Genomic_DNA"/>
</dbReference>
<proteinExistence type="predicted"/>
<evidence type="ECO:0000313" key="3">
    <source>
        <dbReference type="Proteomes" id="UP001515480"/>
    </source>
</evidence>
<dbReference type="AlphaFoldDB" id="A0AB34IZG2"/>
<evidence type="ECO:0000256" key="1">
    <source>
        <dbReference type="SAM" id="MobiDB-lite"/>
    </source>
</evidence>
<comment type="caution">
    <text evidence="2">The sequence shown here is derived from an EMBL/GenBank/DDBJ whole genome shotgun (WGS) entry which is preliminary data.</text>
</comment>
<dbReference type="Proteomes" id="UP001515480">
    <property type="component" value="Unassembled WGS sequence"/>
</dbReference>
<gene>
    <name evidence="2" type="ORF">AB1Y20_007092</name>
</gene>
<keyword evidence="3" id="KW-1185">Reference proteome</keyword>
<feature type="region of interest" description="Disordered" evidence="1">
    <location>
        <begin position="69"/>
        <end position="108"/>
    </location>
</feature>
<reference evidence="2 3" key="1">
    <citation type="journal article" date="2024" name="Science">
        <title>Giant polyketide synthase enzymes in the biosynthesis of giant marine polyether toxins.</title>
        <authorList>
            <person name="Fallon T.R."/>
            <person name="Shende V.V."/>
            <person name="Wierzbicki I.H."/>
            <person name="Pendleton A.L."/>
            <person name="Watervoot N.F."/>
            <person name="Auber R.P."/>
            <person name="Gonzalez D.J."/>
            <person name="Wisecaver J.H."/>
            <person name="Moore B.S."/>
        </authorList>
    </citation>
    <scope>NUCLEOTIDE SEQUENCE [LARGE SCALE GENOMIC DNA]</scope>
    <source>
        <strain evidence="2 3">12B1</strain>
    </source>
</reference>
<evidence type="ECO:0000313" key="2">
    <source>
        <dbReference type="EMBL" id="KAL1510808.1"/>
    </source>
</evidence>